<evidence type="ECO:0000313" key="1">
    <source>
        <dbReference type="EMBL" id="NYJ23043.1"/>
    </source>
</evidence>
<protein>
    <recommendedName>
        <fullName evidence="3">ParB/Sulfiredoxin domain-containing protein</fullName>
    </recommendedName>
</protein>
<dbReference type="Proteomes" id="UP000578352">
    <property type="component" value="Unassembled WGS sequence"/>
</dbReference>
<dbReference type="RefSeq" id="WP_179605013.1">
    <property type="nucleotide sequence ID" value="NZ_BAABEH010000001.1"/>
</dbReference>
<organism evidence="1 2">
    <name type="scientific">Leifsonia shinshuensis</name>
    <dbReference type="NCBI Taxonomy" id="150026"/>
    <lineage>
        <taxon>Bacteria</taxon>
        <taxon>Bacillati</taxon>
        <taxon>Actinomycetota</taxon>
        <taxon>Actinomycetes</taxon>
        <taxon>Micrococcales</taxon>
        <taxon>Microbacteriaceae</taxon>
        <taxon>Leifsonia</taxon>
    </lineage>
</organism>
<dbReference type="CDD" id="cd16387">
    <property type="entry name" value="ParB_N_Srx"/>
    <property type="match status" value="1"/>
</dbReference>
<name>A0A853CSZ5_9MICO</name>
<sequence length="344" mass="37609">MPENLLGASQDEILQYLFDFDSLDEIAESVSLNGYFPNEHVIVLPPMTDGRRTVVEGNRRVAALKILANDDVAQALQLTFENLPRLEGEFVVPAYEVADRDELAAYLGFRHINGIKTWSAGAKARFVWNRVHAAVGGGDSDPFFSVGRTIGSNSRGVRSSYLAYGVLKTAEDRLADPSSAKYVLRERFGVWLRLLGTRNVPGYVGLDLDARSFDEVQRNIDSLDYSAVGEVLADLTPSLDGTPAVLADSRSVTTYSDVLGNSRAHKVLRDSGKLAIAESVFVQSSFSRQLGELVGQANVLFEMLATQESASESDVLSSERLFSVARLIRASVHSLKEGDIDETD</sequence>
<evidence type="ECO:0008006" key="3">
    <source>
        <dbReference type="Google" id="ProtNLM"/>
    </source>
</evidence>
<proteinExistence type="predicted"/>
<reference evidence="1 2" key="1">
    <citation type="submission" date="2020-07" db="EMBL/GenBank/DDBJ databases">
        <title>Sequencing the genomes of 1000 actinobacteria strains.</title>
        <authorList>
            <person name="Klenk H.-P."/>
        </authorList>
    </citation>
    <scope>NUCLEOTIDE SEQUENCE [LARGE SCALE GENOMIC DNA]</scope>
    <source>
        <strain evidence="1 2">DSM 15165</strain>
    </source>
</reference>
<accession>A0A853CSZ5</accession>
<dbReference type="AlphaFoldDB" id="A0A853CSZ5"/>
<gene>
    <name evidence="1" type="ORF">HNR13_001330</name>
</gene>
<dbReference type="EMBL" id="JACCFL010000001">
    <property type="protein sequence ID" value="NYJ23043.1"/>
    <property type="molecule type" value="Genomic_DNA"/>
</dbReference>
<evidence type="ECO:0000313" key="2">
    <source>
        <dbReference type="Proteomes" id="UP000578352"/>
    </source>
</evidence>
<comment type="caution">
    <text evidence="1">The sequence shown here is derived from an EMBL/GenBank/DDBJ whole genome shotgun (WGS) entry which is preliminary data.</text>
</comment>